<dbReference type="Proteomes" id="UP000249254">
    <property type="component" value="Unassembled WGS sequence"/>
</dbReference>
<comment type="caution">
    <text evidence="6">The sequence shown here is derived from an EMBL/GenBank/DDBJ whole genome shotgun (WGS) entry which is preliminary data.</text>
</comment>
<keyword evidence="7" id="KW-1185">Reference proteome</keyword>
<evidence type="ECO:0000313" key="7">
    <source>
        <dbReference type="Proteomes" id="UP000249254"/>
    </source>
</evidence>
<dbReference type="AlphaFoldDB" id="A0A328AHW3"/>
<feature type="domain" description="Cytochrome c" evidence="5">
    <location>
        <begin position="72"/>
        <end position="152"/>
    </location>
</feature>
<evidence type="ECO:0000256" key="3">
    <source>
        <dbReference type="ARBA" id="ARBA00023004"/>
    </source>
</evidence>
<sequence length="171" mass="18245">MLRAQVAPRRTLARRALDRFAPAWRLHRTGSSGSGGAAMTAHAGARTAVAAMTFVVTLFAAAHPARPETRSAAIARGQELAATYCAGCHSINPVGASVYRAAPPFRDLPPIPPHALQARLKLLLGNPHYGMPQRFLTLSESEDLAAFMQSLKAPAAKDRRLRARPCIATAC</sequence>
<keyword evidence="1 4" id="KW-0349">Heme</keyword>
<dbReference type="GO" id="GO:0020037">
    <property type="term" value="F:heme binding"/>
    <property type="evidence" value="ECO:0007669"/>
    <property type="project" value="InterPro"/>
</dbReference>
<proteinExistence type="predicted"/>
<accession>A0A328AHW3</accession>
<dbReference type="EMBL" id="QFYQ01000001">
    <property type="protein sequence ID" value="RAK54350.1"/>
    <property type="molecule type" value="Genomic_DNA"/>
</dbReference>
<gene>
    <name evidence="6" type="ORF">DJ017_07350</name>
</gene>
<keyword evidence="3 4" id="KW-0408">Iron</keyword>
<dbReference type="Gene3D" id="1.10.760.10">
    <property type="entry name" value="Cytochrome c-like domain"/>
    <property type="match status" value="1"/>
</dbReference>
<dbReference type="Pfam" id="PF00034">
    <property type="entry name" value="Cytochrom_C"/>
    <property type="match status" value="1"/>
</dbReference>
<dbReference type="PROSITE" id="PS51007">
    <property type="entry name" value="CYTC"/>
    <property type="match status" value="1"/>
</dbReference>
<name>A0A328AHW3_9CAUL</name>
<dbReference type="InterPro" id="IPR009056">
    <property type="entry name" value="Cyt_c-like_dom"/>
</dbReference>
<reference evidence="7" key="1">
    <citation type="submission" date="2018-05" db="EMBL/GenBank/DDBJ databases">
        <authorList>
            <person name="Li X."/>
        </authorList>
    </citation>
    <scope>NUCLEOTIDE SEQUENCE [LARGE SCALE GENOMIC DNA]</scope>
    <source>
        <strain evidence="7">LX32</strain>
    </source>
</reference>
<evidence type="ECO:0000259" key="5">
    <source>
        <dbReference type="PROSITE" id="PS51007"/>
    </source>
</evidence>
<organism evidence="6 7">
    <name type="scientific">Phenylobacterium soli</name>
    <dbReference type="NCBI Taxonomy" id="2170551"/>
    <lineage>
        <taxon>Bacteria</taxon>
        <taxon>Pseudomonadati</taxon>
        <taxon>Pseudomonadota</taxon>
        <taxon>Alphaproteobacteria</taxon>
        <taxon>Caulobacterales</taxon>
        <taxon>Caulobacteraceae</taxon>
        <taxon>Phenylobacterium</taxon>
    </lineage>
</organism>
<dbReference type="GO" id="GO:0009055">
    <property type="term" value="F:electron transfer activity"/>
    <property type="evidence" value="ECO:0007669"/>
    <property type="project" value="InterPro"/>
</dbReference>
<evidence type="ECO:0000256" key="2">
    <source>
        <dbReference type="ARBA" id="ARBA00022723"/>
    </source>
</evidence>
<evidence type="ECO:0000313" key="6">
    <source>
        <dbReference type="EMBL" id="RAK54350.1"/>
    </source>
</evidence>
<dbReference type="InterPro" id="IPR036909">
    <property type="entry name" value="Cyt_c-like_dom_sf"/>
</dbReference>
<dbReference type="GO" id="GO:0046872">
    <property type="term" value="F:metal ion binding"/>
    <property type="evidence" value="ECO:0007669"/>
    <property type="project" value="UniProtKB-KW"/>
</dbReference>
<dbReference type="SUPFAM" id="SSF46626">
    <property type="entry name" value="Cytochrome c"/>
    <property type="match status" value="1"/>
</dbReference>
<evidence type="ECO:0000256" key="4">
    <source>
        <dbReference type="PROSITE-ProRule" id="PRU00433"/>
    </source>
</evidence>
<protein>
    <recommendedName>
        <fullName evidence="5">Cytochrome c domain-containing protein</fullName>
    </recommendedName>
</protein>
<dbReference type="OrthoDB" id="7190279at2"/>
<keyword evidence="2 4" id="KW-0479">Metal-binding</keyword>
<evidence type="ECO:0000256" key="1">
    <source>
        <dbReference type="ARBA" id="ARBA00022617"/>
    </source>
</evidence>